<evidence type="ECO:0000259" key="5">
    <source>
        <dbReference type="PROSITE" id="PS50893"/>
    </source>
</evidence>
<dbReference type="KEGG" id="hoh:Hoch_5657"/>
<evidence type="ECO:0000256" key="4">
    <source>
        <dbReference type="ARBA" id="ARBA00022840"/>
    </source>
</evidence>
<sequence length="258" mass="26737">MSAPAIAARGVVKRYGDAVALAGVDLRVERGEIVGLVGPNGAGKTTLLRILSGFLDPDEGAVDIAGYALASARRAAQAALGYLPEAVPLYRDMRVAAHLEFAAKLAGVDRDMMDERVAEALRACELEDQRQRLVGQLSKGYRQRVGLACALVADPAVLILDEPSAGLDPVQTRGLRALLDAQRARRGVLIASHDLGDIEAVSDRVVVLVGGRVVGDDTAAGLRERLGLAADSSLDEVFLVLSGAAAEAAPGAARDGGA</sequence>
<dbReference type="HOGENOM" id="CLU_000604_1_2_7"/>
<proteinExistence type="inferred from homology"/>
<organism evidence="6 7">
    <name type="scientific">Haliangium ochraceum (strain DSM 14365 / JCM 11303 / SMP-2)</name>
    <dbReference type="NCBI Taxonomy" id="502025"/>
    <lineage>
        <taxon>Bacteria</taxon>
        <taxon>Pseudomonadati</taxon>
        <taxon>Myxococcota</taxon>
        <taxon>Polyangia</taxon>
        <taxon>Haliangiales</taxon>
        <taxon>Kofleriaceae</taxon>
        <taxon>Haliangium</taxon>
    </lineage>
</organism>
<dbReference type="Proteomes" id="UP000001880">
    <property type="component" value="Chromosome"/>
</dbReference>
<dbReference type="STRING" id="502025.Hoch_5657"/>
<dbReference type="SUPFAM" id="SSF52540">
    <property type="entry name" value="P-loop containing nucleoside triphosphate hydrolases"/>
    <property type="match status" value="1"/>
</dbReference>
<evidence type="ECO:0000256" key="3">
    <source>
        <dbReference type="ARBA" id="ARBA00022741"/>
    </source>
</evidence>
<comment type="similarity">
    <text evidence="1">Belongs to the ABC transporter superfamily.</text>
</comment>
<dbReference type="eggNOG" id="COG1131">
    <property type="taxonomic scope" value="Bacteria"/>
</dbReference>
<dbReference type="GO" id="GO:0005524">
    <property type="term" value="F:ATP binding"/>
    <property type="evidence" value="ECO:0007669"/>
    <property type="project" value="UniProtKB-KW"/>
</dbReference>
<protein>
    <submittedName>
        <fullName evidence="6">ABC transporter related protein</fullName>
    </submittedName>
</protein>
<dbReference type="InterPro" id="IPR027417">
    <property type="entry name" value="P-loop_NTPase"/>
</dbReference>
<dbReference type="RefSeq" id="WP_012830726.1">
    <property type="nucleotide sequence ID" value="NC_013440.1"/>
</dbReference>
<keyword evidence="3" id="KW-0547">Nucleotide-binding</keyword>
<dbReference type="InterPro" id="IPR003593">
    <property type="entry name" value="AAA+_ATPase"/>
</dbReference>
<accession>D0LGA9</accession>
<evidence type="ECO:0000313" key="6">
    <source>
        <dbReference type="EMBL" id="ACY18134.1"/>
    </source>
</evidence>
<evidence type="ECO:0000256" key="2">
    <source>
        <dbReference type="ARBA" id="ARBA00022448"/>
    </source>
</evidence>
<reference evidence="6 7" key="1">
    <citation type="journal article" date="2010" name="Stand. Genomic Sci.">
        <title>Complete genome sequence of Haliangium ochraceum type strain (SMP-2).</title>
        <authorList>
            <consortium name="US DOE Joint Genome Institute (JGI-PGF)"/>
            <person name="Ivanova N."/>
            <person name="Daum C."/>
            <person name="Lang E."/>
            <person name="Abt B."/>
            <person name="Kopitz M."/>
            <person name="Saunders E."/>
            <person name="Lapidus A."/>
            <person name="Lucas S."/>
            <person name="Glavina Del Rio T."/>
            <person name="Nolan M."/>
            <person name="Tice H."/>
            <person name="Copeland A."/>
            <person name="Cheng J.F."/>
            <person name="Chen F."/>
            <person name="Bruce D."/>
            <person name="Goodwin L."/>
            <person name="Pitluck S."/>
            <person name="Mavromatis K."/>
            <person name="Pati A."/>
            <person name="Mikhailova N."/>
            <person name="Chen A."/>
            <person name="Palaniappan K."/>
            <person name="Land M."/>
            <person name="Hauser L."/>
            <person name="Chang Y.J."/>
            <person name="Jeffries C.D."/>
            <person name="Detter J.C."/>
            <person name="Brettin T."/>
            <person name="Rohde M."/>
            <person name="Goker M."/>
            <person name="Bristow J."/>
            <person name="Markowitz V."/>
            <person name="Eisen J.A."/>
            <person name="Hugenholtz P."/>
            <person name="Kyrpides N.C."/>
            <person name="Klenk H.P."/>
        </authorList>
    </citation>
    <scope>NUCLEOTIDE SEQUENCE [LARGE SCALE GENOMIC DNA]</scope>
    <source>
        <strain evidence="7">DSM 14365 / CIP 107738 / JCM 11303 / AJ 13395 / SMP-2</strain>
    </source>
</reference>
<dbReference type="PANTHER" id="PTHR43335">
    <property type="entry name" value="ABC TRANSPORTER, ATP-BINDING PROTEIN"/>
    <property type="match status" value="1"/>
</dbReference>
<dbReference type="InterPro" id="IPR003439">
    <property type="entry name" value="ABC_transporter-like_ATP-bd"/>
</dbReference>
<keyword evidence="4" id="KW-0067">ATP-binding</keyword>
<keyword evidence="7" id="KW-1185">Reference proteome</keyword>
<feature type="domain" description="ABC transporter" evidence="5">
    <location>
        <begin position="6"/>
        <end position="235"/>
    </location>
</feature>
<dbReference type="CDD" id="cd03230">
    <property type="entry name" value="ABC_DR_subfamily_A"/>
    <property type="match status" value="1"/>
</dbReference>
<dbReference type="SMART" id="SM00382">
    <property type="entry name" value="AAA"/>
    <property type="match status" value="1"/>
</dbReference>
<keyword evidence="2" id="KW-0813">Transport</keyword>
<dbReference type="GO" id="GO:0016887">
    <property type="term" value="F:ATP hydrolysis activity"/>
    <property type="evidence" value="ECO:0007669"/>
    <property type="project" value="InterPro"/>
</dbReference>
<evidence type="ECO:0000313" key="7">
    <source>
        <dbReference type="Proteomes" id="UP000001880"/>
    </source>
</evidence>
<dbReference type="Pfam" id="PF00005">
    <property type="entry name" value="ABC_tran"/>
    <property type="match status" value="1"/>
</dbReference>
<name>D0LGA9_HALO1</name>
<dbReference type="Gene3D" id="3.40.50.300">
    <property type="entry name" value="P-loop containing nucleotide triphosphate hydrolases"/>
    <property type="match status" value="1"/>
</dbReference>
<dbReference type="PANTHER" id="PTHR43335:SF4">
    <property type="entry name" value="ABC TRANSPORTER, ATP-BINDING PROTEIN"/>
    <property type="match status" value="1"/>
</dbReference>
<evidence type="ECO:0000256" key="1">
    <source>
        <dbReference type="ARBA" id="ARBA00005417"/>
    </source>
</evidence>
<gene>
    <name evidence="6" type="ordered locus">Hoch_5657</name>
</gene>
<dbReference type="PROSITE" id="PS50893">
    <property type="entry name" value="ABC_TRANSPORTER_2"/>
    <property type="match status" value="1"/>
</dbReference>
<dbReference type="EMBL" id="CP001804">
    <property type="protein sequence ID" value="ACY18134.1"/>
    <property type="molecule type" value="Genomic_DNA"/>
</dbReference>
<dbReference type="AlphaFoldDB" id="D0LGA9"/>